<dbReference type="Proteomes" id="UP000239446">
    <property type="component" value="Unassembled WGS sequence"/>
</dbReference>
<protein>
    <submittedName>
        <fullName evidence="3">YegS/Rv2252/BmrU family lipid kinase</fullName>
    </submittedName>
</protein>
<dbReference type="PANTHER" id="PTHR30492">
    <property type="entry name" value="METHYLGLYOXAL SYNTHASE"/>
    <property type="match status" value="1"/>
</dbReference>
<dbReference type="InterPro" id="IPR045540">
    <property type="entry name" value="YegS/DAGK_C"/>
</dbReference>
<proteinExistence type="predicted"/>
<dbReference type="SUPFAM" id="SSF111331">
    <property type="entry name" value="NAD kinase/diacylglycerol kinase-like"/>
    <property type="match status" value="1"/>
</dbReference>
<comment type="caution">
    <text evidence="3">The sequence shown here is derived from an EMBL/GenBank/DDBJ whole genome shotgun (WGS) entry which is preliminary data.</text>
</comment>
<dbReference type="RefSeq" id="WP_104415171.1">
    <property type="nucleotide sequence ID" value="NZ_PTIT01000003.1"/>
</dbReference>
<dbReference type="EMBL" id="PTIT01000003">
    <property type="protein sequence ID" value="PPK53104.1"/>
    <property type="molecule type" value="Genomic_DNA"/>
</dbReference>
<keyword evidence="5" id="KW-1185">Reference proteome</keyword>
<sequence length="299" mass="32339">MTYWLVSNPNAGDKRCDREFWLDHLAKAGIRNPRCCSFEDTSWVEELEAGDVLMVAGGDGSANLGARLCLKTGATLAILPSGTANDFARNLDLPESPEMLCQLIAEGARLRVDVADFGKGIFLNVAHVGIGTLPAREARRSEKRLFGRFSYGVNLLRRVNARRGFRARIHCDKGVITGRWLSVAVANGGFFGGGNEIPETSVNNGCLSVVAVKPRPLIQLLATFVLVQLGRQSPRRSSTFMHLKARRCVIETGKPKTVTADGELIGKTPLEVASRPASLMVIGRRIVATGSRNSAAHTS</sequence>
<dbReference type="GO" id="GO:0005829">
    <property type="term" value="C:cytosol"/>
    <property type="evidence" value="ECO:0007669"/>
    <property type="project" value="TreeGrafter"/>
</dbReference>
<gene>
    <name evidence="3" type="ORF">B0H24_1003178</name>
    <name evidence="2" type="ORF">BY455_103178</name>
</gene>
<dbReference type="InterPro" id="IPR001206">
    <property type="entry name" value="Diacylglycerol_kinase_cat_dom"/>
</dbReference>
<dbReference type="InterPro" id="IPR017438">
    <property type="entry name" value="ATP-NAD_kinase_N"/>
</dbReference>
<name>A0A2S6G9S1_9GAMM</name>
<dbReference type="EMBL" id="PTIU01000003">
    <property type="protein sequence ID" value="PPK55981.1"/>
    <property type="molecule type" value="Genomic_DNA"/>
</dbReference>
<dbReference type="PROSITE" id="PS50146">
    <property type="entry name" value="DAGK"/>
    <property type="match status" value="1"/>
</dbReference>
<evidence type="ECO:0000313" key="4">
    <source>
        <dbReference type="Proteomes" id="UP000239446"/>
    </source>
</evidence>
<keyword evidence="3" id="KW-0808">Transferase</keyword>
<evidence type="ECO:0000313" key="3">
    <source>
        <dbReference type="EMBL" id="PPK55981.1"/>
    </source>
</evidence>
<dbReference type="AlphaFoldDB" id="A0A2S6G9S1"/>
<keyword evidence="3" id="KW-0418">Kinase</keyword>
<dbReference type="Gene3D" id="2.60.200.40">
    <property type="match status" value="1"/>
</dbReference>
<dbReference type="OrthoDB" id="142078at2"/>
<reference evidence="3 4" key="2">
    <citation type="submission" date="2018-02" db="EMBL/GenBank/DDBJ databases">
        <title>Subsurface microbial communities from deep shales in Ohio and West Virginia, USA.</title>
        <authorList>
            <person name="Wrighton K."/>
        </authorList>
    </citation>
    <scope>NUCLEOTIDE SEQUENCE [LARGE SCALE GENOMIC DNA]</scope>
    <source>
        <strain evidence="3 4">UTICA-S1B9</strain>
    </source>
</reference>
<feature type="domain" description="DAGKc" evidence="1">
    <location>
        <begin position="44"/>
        <end position="120"/>
    </location>
</feature>
<dbReference type="Proteomes" id="UP000239648">
    <property type="component" value="Unassembled WGS sequence"/>
</dbReference>
<evidence type="ECO:0000313" key="2">
    <source>
        <dbReference type="EMBL" id="PPK53104.1"/>
    </source>
</evidence>
<dbReference type="InterPro" id="IPR004363">
    <property type="entry name" value="Methylgl_synth"/>
</dbReference>
<dbReference type="Pfam" id="PF19279">
    <property type="entry name" value="YegS_C"/>
    <property type="match status" value="1"/>
</dbReference>
<evidence type="ECO:0000313" key="5">
    <source>
        <dbReference type="Proteomes" id="UP000239648"/>
    </source>
</evidence>
<dbReference type="InterPro" id="IPR016064">
    <property type="entry name" value="NAD/diacylglycerol_kinase_sf"/>
</dbReference>
<evidence type="ECO:0000259" key="1">
    <source>
        <dbReference type="PROSITE" id="PS50146"/>
    </source>
</evidence>
<accession>A0A2S6G9S1</accession>
<dbReference type="PANTHER" id="PTHR30492:SF0">
    <property type="entry name" value="METHYLGLYOXAL SYNTHASE"/>
    <property type="match status" value="1"/>
</dbReference>
<organism evidence="3 4">
    <name type="scientific">Marinobacter persicus</name>
    <dbReference type="NCBI Taxonomy" id="930118"/>
    <lineage>
        <taxon>Bacteria</taxon>
        <taxon>Pseudomonadati</taxon>
        <taxon>Pseudomonadota</taxon>
        <taxon>Gammaproteobacteria</taxon>
        <taxon>Pseudomonadales</taxon>
        <taxon>Marinobacteraceae</taxon>
        <taxon>Marinobacter</taxon>
    </lineage>
</organism>
<dbReference type="Pfam" id="PF00781">
    <property type="entry name" value="DAGK_cat"/>
    <property type="match status" value="1"/>
</dbReference>
<dbReference type="GO" id="GO:0008929">
    <property type="term" value="F:methylglyoxal synthase activity"/>
    <property type="evidence" value="ECO:0007669"/>
    <property type="project" value="InterPro"/>
</dbReference>
<dbReference type="Gene3D" id="3.40.50.10330">
    <property type="entry name" value="Probable inorganic polyphosphate/atp-NAD kinase, domain 1"/>
    <property type="match status" value="1"/>
</dbReference>
<dbReference type="GO" id="GO:0019242">
    <property type="term" value="P:methylglyoxal biosynthetic process"/>
    <property type="evidence" value="ECO:0007669"/>
    <property type="project" value="InterPro"/>
</dbReference>
<dbReference type="GO" id="GO:0016301">
    <property type="term" value="F:kinase activity"/>
    <property type="evidence" value="ECO:0007669"/>
    <property type="project" value="UniProtKB-KW"/>
</dbReference>
<reference evidence="2 5" key="1">
    <citation type="submission" date="2018-02" db="EMBL/GenBank/DDBJ databases">
        <title>Deep subsurface shale carbon reservoir microbial communities from Ohio and West Virginia, USA.</title>
        <authorList>
            <person name="Wrighton K."/>
        </authorList>
    </citation>
    <scope>NUCLEOTIDE SEQUENCE [LARGE SCALE GENOMIC DNA]</scope>
    <source>
        <strain evidence="2 5">UTICA-S1B6</strain>
    </source>
</reference>